<dbReference type="Proteomes" id="UP000623467">
    <property type="component" value="Unassembled WGS sequence"/>
</dbReference>
<keyword evidence="2" id="KW-1185">Reference proteome</keyword>
<dbReference type="OrthoDB" id="2269034at2759"/>
<organism evidence="1 2">
    <name type="scientific">Mycena sanguinolenta</name>
    <dbReference type="NCBI Taxonomy" id="230812"/>
    <lineage>
        <taxon>Eukaryota</taxon>
        <taxon>Fungi</taxon>
        <taxon>Dikarya</taxon>
        <taxon>Basidiomycota</taxon>
        <taxon>Agaricomycotina</taxon>
        <taxon>Agaricomycetes</taxon>
        <taxon>Agaricomycetidae</taxon>
        <taxon>Agaricales</taxon>
        <taxon>Marasmiineae</taxon>
        <taxon>Mycenaceae</taxon>
        <taxon>Mycena</taxon>
    </lineage>
</organism>
<name>A0A8H6XZJ0_9AGAR</name>
<accession>A0A8H6XZJ0</accession>
<dbReference type="EMBL" id="JACAZH010000016">
    <property type="protein sequence ID" value="KAF7349266.1"/>
    <property type="molecule type" value="Genomic_DNA"/>
</dbReference>
<gene>
    <name evidence="1" type="ORF">MSAN_01716100</name>
</gene>
<proteinExistence type="predicted"/>
<reference evidence="1" key="1">
    <citation type="submission" date="2020-05" db="EMBL/GenBank/DDBJ databases">
        <title>Mycena genomes resolve the evolution of fungal bioluminescence.</title>
        <authorList>
            <person name="Tsai I.J."/>
        </authorList>
    </citation>
    <scope>NUCLEOTIDE SEQUENCE</scope>
    <source>
        <strain evidence="1">160909Yilan</strain>
    </source>
</reference>
<evidence type="ECO:0000313" key="2">
    <source>
        <dbReference type="Proteomes" id="UP000623467"/>
    </source>
</evidence>
<protein>
    <submittedName>
        <fullName evidence="1">Uncharacterized protein</fullName>
    </submittedName>
</protein>
<evidence type="ECO:0000313" key="1">
    <source>
        <dbReference type="EMBL" id="KAF7349266.1"/>
    </source>
</evidence>
<comment type="caution">
    <text evidence="1">The sequence shown here is derived from an EMBL/GenBank/DDBJ whole genome shotgun (WGS) entry which is preliminary data.</text>
</comment>
<sequence>MTKLIFASSSAGFLVQEVTGHLLDIRLIFSETTGVLPVLLRYSSQWRNVRLTLDSSDIMALRTVRAPFASSTNLTVAMPAPKLTATATAFCKAPSLREVSLSGVEPLQSVARPCSQFTNLKPSNMFLETSLTILKATPNLELMSISVPARFPWPAPSALMLARLHTLTTDSSGLLRRLTLPAIKTLRLPSLTSDWVVRLLRLGTRSSWSPRSKISENVELLACPGYGTITFVPVTFTPLIAPLTTDDAFLPNPCELTIHDYPADEIMCSGLVEILASRSSLRLKSFYVSFAPTADVALDEVISRLRAEGG</sequence>
<dbReference type="AlphaFoldDB" id="A0A8H6XZJ0"/>